<comment type="caution">
    <text evidence="1">The sequence shown here is derived from an EMBL/GenBank/DDBJ whole genome shotgun (WGS) entry which is preliminary data.</text>
</comment>
<keyword evidence="2" id="KW-1185">Reference proteome</keyword>
<organism evidence="1 2">
    <name type="scientific">Dioscorea alata</name>
    <name type="common">Purple yam</name>
    <dbReference type="NCBI Taxonomy" id="55571"/>
    <lineage>
        <taxon>Eukaryota</taxon>
        <taxon>Viridiplantae</taxon>
        <taxon>Streptophyta</taxon>
        <taxon>Embryophyta</taxon>
        <taxon>Tracheophyta</taxon>
        <taxon>Spermatophyta</taxon>
        <taxon>Magnoliopsida</taxon>
        <taxon>Liliopsida</taxon>
        <taxon>Dioscoreales</taxon>
        <taxon>Dioscoreaceae</taxon>
        <taxon>Dioscorea</taxon>
    </lineage>
</organism>
<dbReference type="Proteomes" id="UP000827976">
    <property type="component" value="Chromosome 14"/>
</dbReference>
<protein>
    <submittedName>
        <fullName evidence="1">Uncharacterized protein</fullName>
    </submittedName>
</protein>
<name>A0ACB7USR5_DIOAL</name>
<gene>
    <name evidence="1" type="ORF">IHE45_14G072500</name>
</gene>
<evidence type="ECO:0000313" key="1">
    <source>
        <dbReference type="EMBL" id="KAH7663687.1"/>
    </source>
</evidence>
<dbReference type="EMBL" id="CM037024">
    <property type="protein sequence ID" value="KAH7663687.1"/>
    <property type="molecule type" value="Genomic_DNA"/>
</dbReference>
<accession>A0ACB7USR5</accession>
<evidence type="ECO:0000313" key="2">
    <source>
        <dbReference type="Proteomes" id="UP000827976"/>
    </source>
</evidence>
<proteinExistence type="predicted"/>
<sequence>MIDESFKKPGSIPFQWEIEPGIPKENNNINHARLPSIPKLSPPPSLLSLSFTSPATTIFSGSSLDFKGCFSFRHFKLKYDKKSVVMPETSTSSPKLVGGGNGNNSSLLLVANI</sequence>
<reference evidence="2" key="1">
    <citation type="journal article" date="2022" name="Nat. Commun.">
        <title>Chromosome evolution and the genetic basis of agronomically important traits in greater yam.</title>
        <authorList>
            <person name="Bredeson J.V."/>
            <person name="Lyons J.B."/>
            <person name="Oniyinde I.O."/>
            <person name="Okereke N.R."/>
            <person name="Kolade O."/>
            <person name="Nnabue I."/>
            <person name="Nwadili C.O."/>
            <person name="Hribova E."/>
            <person name="Parker M."/>
            <person name="Nwogha J."/>
            <person name="Shu S."/>
            <person name="Carlson J."/>
            <person name="Kariba R."/>
            <person name="Muthemba S."/>
            <person name="Knop K."/>
            <person name="Barton G.J."/>
            <person name="Sherwood A.V."/>
            <person name="Lopez-Montes A."/>
            <person name="Asiedu R."/>
            <person name="Jamnadass R."/>
            <person name="Muchugi A."/>
            <person name="Goodstein D."/>
            <person name="Egesi C.N."/>
            <person name="Featherston J."/>
            <person name="Asfaw A."/>
            <person name="Simpson G.G."/>
            <person name="Dolezel J."/>
            <person name="Hendre P.S."/>
            <person name="Van Deynze A."/>
            <person name="Kumar P.L."/>
            <person name="Obidiegwu J.E."/>
            <person name="Bhattacharjee R."/>
            <person name="Rokhsar D.S."/>
        </authorList>
    </citation>
    <scope>NUCLEOTIDE SEQUENCE [LARGE SCALE GENOMIC DNA]</scope>
    <source>
        <strain evidence="2">cv. TDa95/00328</strain>
    </source>
</reference>